<reference evidence="1 2" key="1">
    <citation type="journal article" date="2023" name="Life. Sci Alliance">
        <title>Evolutionary insights into 3D genome organization and epigenetic landscape of Vigna mungo.</title>
        <authorList>
            <person name="Junaid A."/>
            <person name="Singh B."/>
            <person name="Bhatia S."/>
        </authorList>
    </citation>
    <scope>NUCLEOTIDE SEQUENCE [LARGE SCALE GENOMIC DNA]</scope>
    <source>
        <strain evidence="1">Urdbean</strain>
    </source>
</reference>
<organism evidence="1 2">
    <name type="scientific">Vigna mungo</name>
    <name type="common">Black gram</name>
    <name type="synonym">Phaseolus mungo</name>
    <dbReference type="NCBI Taxonomy" id="3915"/>
    <lineage>
        <taxon>Eukaryota</taxon>
        <taxon>Viridiplantae</taxon>
        <taxon>Streptophyta</taxon>
        <taxon>Embryophyta</taxon>
        <taxon>Tracheophyta</taxon>
        <taxon>Spermatophyta</taxon>
        <taxon>Magnoliopsida</taxon>
        <taxon>eudicotyledons</taxon>
        <taxon>Gunneridae</taxon>
        <taxon>Pentapetalae</taxon>
        <taxon>rosids</taxon>
        <taxon>fabids</taxon>
        <taxon>Fabales</taxon>
        <taxon>Fabaceae</taxon>
        <taxon>Papilionoideae</taxon>
        <taxon>50 kb inversion clade</taxon>
        <taxon>NPAAA clade</taxon>
        <taxon>indigoferoid/millettioid clade</taxon>
        <taxon>Phaseoleae</taxon>
        <taxon>Vigna</taxon>
    </lineage>
</organism>
<dbReference type="AlphaFoldDB" id="A0AAQ3P2Q4"/>
<protein>
    <submittedName>
        <fullName evidence="1">Uncharacterized protein</fullName>
    </submittedName>
</protein>
<name>A0AAQ3P2Q4_VIGMU</name>
<proteinExistence type="predicted"/>
<evidence type="ECO:0000313" key="2">
    <source>
        <dbReference type="Proteomes" id="UP001374535"/>
    </source>
</evidence>
<evidence type="ECO:0000313" key="1">
    <source>
        <dbReference type="EMBL" id="WVZ19417.1"/>
    </source>
</evidence>
<dbReference type="EMBL" id="CP144699">
    <property type="protein sequence ID" value="WVZ19417.1"/>
    <property type="molecule type" value="Genomic_DNA"/>
</dbReference>
<sequence>MAQFLFRRSSVVALLGFDTISFSKIQCCGSARVGAQNARSGRASLRRVLVLELIENASKPKAEECVARLRNSKYDHSDYLRKKLSALDLEVYARHSCKTKYLAHVNTLLTDVQKTFIQTTPFAWLLSIDTNIKMSRNLVLQLCSRWLERRGGFEVRVKDNLHRQSSADIVAENEALCTITVEQEVSIAKLEKVIVLYGVGKSNSEKDFDMDGDDVGKSNSEDSDIFGDVVDKIDFEKSGDVLVDEVMDIQKSDMYTCLKAQPRKRVKSVCLKTPWTRLDRKNHRPIE</sequence>
<accession>A0AAQ3P2Q4</accession>
<dbReference type="Proteomes" id="UP001374535">
    <property type="component" value="Chromosome 2"/>
</dbReference>
<gene>
    <name evidence="1" type="ORF">V8G54_006739</name>
</gene>
<keyword evidence="2" id="KW-1185">Reference proteome</keyword>